<evidence type="ECO:0000256" key="1">
    <source>
        <dbReference type="ARBA" id="ARBA00010378"/>
    </source>
</evidence>
<dbReference type="InterPro" id="IPR041627">
    <property type="entry name" value="AAA_lid_6"/>
</dbReference>
<dbReference type="Pfam" id="PF00004">
    <property type="entry name" value="AAA"/>
    <property type="match status" value="1"/>
</dbReference>
<gene>
    <name evidence="5" type="ORF">B0T16DRAFT_458766</name>
</gene>
<evidence type="ECO:0000313" key="5">
    <source>
        <dbReference type="EMBL" id="KAK0646884.1"/>
    </source>
</evidence>
<evidence type="ECO:0000256" key="2">
    <source>
        <dbReference type="ARBA" id="ARBA00022741"/>
    </source>
</evidence>
<dbReference type="AlphaFoldDB" id="A0AA39Y701"/>
<dbReference type="InterPro" id="IPR003959">
    <property type="entry name" value="ATPase_AAA_core"/>
</dbReference>
<evidence type="ECO:0000313" key="6">
    <source>
        <dbReference type="Proteomes" id="UP001174936"/>
    </source>
</evidence>
<keyword evidence="3" id="KW-0067">ATP-binding</keyword>
<feature type="domain" description="AAA+ ATPase" evidence="4">
    <location>
        <begin position="433"/>
        <end position="574"/>
    </location>
</feature>
<accession>A0AA39Y701</accession>
<dbReference type="Proteomes" id="UP001174936">
    <property type="component" value="Unassembled WGS sequence"/>
</dbReference>
<comment type="similarity">
    <text evidence="1">Belongs to the CbxX/CfxQ family.</text>
</comment>
<dbReference type="Gene3D" id="3.40.50.300">
    <property type="entry name" value="P-loop containing nucleotide triphosphate hydrolases"/>
    <property type="match status" value="2"/>
</dbReference>
<protein>
    <submittedName>
        <fullName evidence="5">P-loop containing nucleoside triphosphate hydrolase protein</fullName>
    </submittedName>
</protein>
<dbReference type="FunFam" id="3.40.50.300:FF:000216">
    <property type="entry name" value="Type VII secretion ATPase EccA"/>
    <property type="match status" value="1"/>
</dbReference>
<organism evidence="5 6">
    <name type="scientific">Cercophora newfieldiana</name>
    <dbReference type="NCBI Taxonomy" id="92897"/>
    <lineage>
        <taxon>Eukaryota</taxon>
        <taxon>Fungi</taxon>
        <taxon>Dikarya</taxon>
        <taxon>Ascomycota</taxon>
        <taxon>Pezizomycotina</taxon>
        <taxon>Sordariomycetes</taxon>
        <taxon>Sordariomycetidae</taxon>
        <taxon>Sordariales</taxon>
        <taxon>Lasiosphaeriaceae</taxon>
        <taxon>Cercophora</taxon>
    </lineage>
</organism>
<reference evidence="5" key="1">
    <citation type="submission" date="2023-06" db="EMBL/GenBank/DDBJ databases">
        <title>Genome-scale phylogeny and comparative genomics of the fungal order Sordariales.</title>
        <authorList>
            <consortium name="Lawrence Berkeley National Laboratory"/>
            <person name="Hensen N."/>
            <person name="Bonometti L."/>
            <person name="Westerberg I."/>
            <person name="Brannstrom I.O."/>
            <person name="Guillou S."/>
            <person name="Cros-Aarteil S."/>
            <person name="Calhoun S."/>
            <person name="Haridas S."/>
            <person name="Kuo A."/>
            <person name="Mondo S."/>
            <person name="Pangilinan J."/>
            <person name="Riley R."/>
            <person name="Labutti K."/>
            <person name="Andreopoulos B."/>
            <person name="Lipzen A."/>
            <person name="Chen C."/>
            <person name="Yanf M."/>
            <person name="Daum C."/>
            <person name="Ng V."/>
            <person name="Clum A."/>
            <person name="Steindorff A."/>
            <person name="Ohm R."/>
            <person name="Martin F."/>
            <person name="Silar P."/>
            <person name="Natvig D."/>
            <person name="Lalanne C."/>
            <person name="Gautier V."/>
            <person name="Ament-Velasquez S.L."/>
            <person name="Kruys A."/>
            <person name="Hutchinson M.I."/>
            <person name="Powell A.J."/>
            <person name="Barry K."/>
            <person name="Miller A.N."/>
            <person name="Grigoriev I.V."/>
            <person name="Debuchy R."/>
            <person name="Gladieux P."/>
            <person name="Thoren M.H."/>
            <person name="Johannesson H."/>
        </authorList>
    </citation>
    <scope>NUCLEOTIDE SEQUENCE</scope>
    <source>
        <strain evidence="5">SMH2532-1</strain>
    </source>
</reference>
<evidence type="ECO:0000259" key="4">
    <source>
        <dbReference type="SMART" id="SM00382"/>
    </source>
</evidence>
<dbReference type="PANTHER" id="PTHR43392">
    <property type="entry name" value="AAA-TYPE ATPASE FAMILY PROTEIN / ANKYRIN REPEAT FAMILY PROTEIN"/>
    <property type="match status" value="1"/>
</dbReference>
<dbReference type="GO" id="GO:0016887">
    <property type="term" value="F:ATP hydrolysis activity"/>
    <property type="evidence" value="ECO:0007669"/>
    <property type="project" value="InterPro"/>
</dbReference>
<sequence>MQPPAARAQVEDFQVIGGSRGKWTFPNRIHLPDLTDEQMRTILMHRIAYAQLEVDGGAKNPGLEVLLRRLARARDSPGFLNAHQVHMAFQKVVSCQTARLRREGKDTGEQYEKTTATAQKVQMDWRVPQPAKNSQKDRSSGVTQQPGDLLLTEDFIGPEPANIRHRSAAWKELSGMIGLEDVKHAIMYTTPGDYIGSWLGESEEKTNSILTASEGKVLIVDDAHSFWQSHALGSGKADSYQLGVINTFVERVHNRPGEDRCVIFLGHEREMEDMFQNMNPGLRRRFPLKQAFRFTNYSDAKLLDILTLRTASQGVTADEKAMSVAGEVLRRLKDRPNFGNGGDVENLLSQAKNRAQERKGNEPTRGFNEGDAAITLTKEDFDPDWNREATAALKCQKLFDGLVSFESVSEKFSGYQRMAHNLRRRGKNPREIVPFTFLFKGPPGTGKTHTARFVGRIFYDMGLLSTTEVTECSASDLIGEYLGQTGPKVVNLFDRALGKVLFSDEAYRLAGQGRGSEYEMQAVGEIVDCMTKTKYHNKMVIVLAGYEDDMDQLMNANPGLRSWFTTDIHFSSMTVELSWEFILTLLRKEDIVIEDSADCTSGSSTGRALDLLGQLAETPGWANARELKTLAKQLVGLDMLIRER</sequence>
<keyword evidence="6" id="KW-1185">Reference proteome</keyword>
<evidence type="ECO:0000256" key="3">
    <source>
        <dbReference type="ARBA" id="ARBA00022840"/>
    </source>
</evidence>
<keyword evidence="2" id="KW-0547">Nucleotide-binding</keyword>
<dbReference type="SMART" id="SM00382">
    <property type="entry name" value="AAA"/>
    <property type="match status" value="1"/>
</dbReference>
<dbReference type="InterPro" id="IPR050773">
    <property type="entry name" value="CbxX/CfxQ_RuBisCO_ESX"/>
</dbReference>
<proteinExistence type="inferred from homology"/>
<dbReference type="InterPro" id="IPR003593">
    <property type="entry name" value="AAA+_ATPase"/>
</dbReference>
<dbReference type="Gene3D" id="1.10.8.60">
    <property type="match status" value="2"/>
</dbReference>
<dbReference type="Pfam" id="PF17866">
    <property type="entry name" value="AAA_lid_6"/>
    <property type="match status" value="1"/>
</dbReference>
<name>A0AA39Y701_9PEZI</name>
<dbReference type="SUPFAM" id="SSF52540">
    <property type="entry name" value="P-loop containing nucleoside triphosphate hydrolases"/>
    <property type="match status" value="2"/>
</dbReference>
<comment type="caution">
    <text evidence="5">The sequence shown here is derived from an EMBL/GenBank/DDBJ whole genome shotgun (WGS) entry which is preliminary data.</text>
</comment>
<dbReference type="PANTHER" id="PTHR43392:SF2">
    <property type="entry name" value="AAA-TYPE ATPASE FAMILY PROTEIN _ ANKYRIN REPEAT FAMILY PROTEIN"/>
    <property type="match status" value="1"/>
</dbReference>
<dbReference type="GO" id="GO:0005524">
    <property type="term" value="F:ATP binding"/>
    <property type="evidence" value="ECO:0007669"/>
    <property type="project" value="UniProtKB-KW"/>
</dbReference>
<dbReference type="EMBL" id="JAULSV010000004">
    <property type="protein sequence ID" value="KAK0646884.1"/>
    <property type="molecule type" value="Genomic_DNA"/>
</dbReference>
<dbReference type="InterPro" id="IPR027417">
    <property type="entry name" value="P-loop_NTPase"/>
</dbReference>
<keyword evidence="5" id="KW-0378">Hydrolase</keyword>